<dbReference type="EMBL" id="LKCN02000001">
    <property type="protein sequence ID" value="RCI16917.1"/>
    <property type="molecule type" value="Genomic_DNA"/>
</dbReference>
<dbReference type="Proteomes" id="UP000253664">
    <property type="component" value="Unassembled WGS sequence"/>
</dbReference>
<keyword evidence="3" id="KW-1185">Reference proteome</keyword>
<gene>
    <name evidence="2" type="ORF">L249_2189</name>
</gene>
<proteinExistence type="predicted"/>
<evidence type="ECO:0000313" key="3">
    <source>
        <dbReference type="Proteomes" id="UP000253664"/>
    </source>
</evidence>
<comment type="caution">
    <text evidence="2">The sequence shown here is derived from an EMBL/GenBank/DDBJ whole genome shotgun (WGS) entry which is preliminary data.</text>
</comment>
<evidence type="ECO:0000313" key="2">
    <source>
        <dbReference type="EMBL" id="RCI16917.1"/>
    </source>
</evidence>
<accession>A0A367LRA0</accession>
<feature type="region of interest" description="Disordered" evidence="1">
    <location>
        <begin position="1"/>
        <end position="51"/>
    </location>
</feature>
<protein>
    <submittedName>
        <fullName evidence="2">Uncharacterized protein</fullName>
    </submittedName>
</protein>
<organism evidence="2 3">
    <name type="scientific">Ophiocordyceps polyrhachis-furcata BCC 54312</name>
    <dbReference type="NCBI Taxonomy" id="1330021"/>
    <lineage>
        <taxon>Eukaryota</taxon>
        <taxon>Fungi</taxon>
        <taxon>Dikarya</taxon>
        <taxon>Ascomycota</taxon>
        <taxon>Pezizomycotina</taxon>
        <taxon>Sordariomycetes</taxon>
        <taxon>Hypocreomycetidae</taxon>
        <taxon>Hypocreales</taxon>
        <taxon>Ophiocordycipitaceae</taxon>
        <taxon>Ophiocordyceps</taxon>
    </lineage>
</organism>
<reference evidence="2 3" key="1">
    <citation type="journal article" date="2015" name="BMC Genomics">
        <title>Insights from the genome of Ophiocordyceps polyrhachis-furcata to pathogenicity and host specificity in insect fungi.</title>
        <authorList>
            <person name="Wichadakul D."/>
            <person name="Kobmoo N."/>
            <person name="Ingsriswang S."/>
            <person name="Tangphatsornruang S."/>
            <person name="Chantasingh D."/>
            <person name="Luangsa-ard J.J."/>
            <person name="Eurwilaichitr L."/>
        </authorList>
    </citation>
    <scope>NUCLEOTIDE SEQUENCE [LARGE SCALE GENOMIC DNA]</scope>
    <source>
        <strain evidence="2 3">BCC 54312</strain>
    </source>
</reference>
<sequence length="194" mass="20816">MAKDREPVSMPNTDLRLVRGGPSRGSVAGGPSASPTAWSGAQVAHHLSHADASPSADSRALELTAASISNTYLTGLNHLWYIRRALLWLAQGFRARSHGRRGGGGGRRKRSMTKTQPLSDLDIERLCGGGGNHVFLVVEGAAWDFFSPSGYLYSAHSGLFMRYGRGATRRGLNAAARRLTQAMGVKRYGNLPVV</sequence>
<dbReference type="AlphaFoldDB" id="A0A367LRA0"/>
<evidence type="ECO:0000256" key="1">
    <source>
        <dbReference type="SAM" id="MobiDB-lite"/>
    </source>
</evidence>
<name>A0A367LRA0_9HYPO</name>